<protein>
    <submittedName>
        <fullName evidence="1">Uncharacterized protein</fullName>
    </submittedName>
</protein>
<dbReference type="EMBL" id="JMCC02000004">
    <property type="protein sequence ID" value="KIG19223.1"/>
    <property type="molecule type" value="Genomic_DNA"/>
</dbReference>
<organism evidence="1 2">
    <name type="scientific">Enhygromyxa salina</name>
    <dbReference type="NCBI Taxonomy" id="215803"/>
    <lineage>
        <taxon>Bacteria</taxon>
        <taxon>Pseudomonadati</taxon>
        <taxon>Myxococcota</taxon>
        <taxon>Polyangia</taxon>
        <taxon>Nannocystales</taxon>
        <taxon>Nannocystaceae</taxon>
        <taxon>Enhygromyxa</taxon>
    </lineage>
</organism>
<proteinExistence type="predicted"/>
<evidence type="ECO:0000313" key="1">
    <source>
        <dbReference type="EMBL" id="KIG19223.1"/>
    </source>
</evidence>
<evidence type="ECO:0000313" key="2">
    <source>
        <dbReference type="Proteomes" id="UP000031599"/>
    </source>
</evidence>
<comment type="caution">
    <text evidence="1">The sequence shown here is derived from an EMBL/GenBank/DDBJ whole genome shotgun (WGS) entry which is preliminary data.</text>
</comment>
<dbReference type="Proteomes" id="UP000031599">
    <property type="component" value="Unassembled WGS sequence"/>
</dbReference>
<name>A0A0C2A747_9BACT</name>
<gene>
    <name evidence="1" type="ORF">DB30_04688</name>
</gene>
<reference evidence="1 2" key="1">
    <citation type="submission" date="2014-12" db="EMBL/GenBank/DDBJ databases">
        <title>Genome assembly of Enhygromyxa salina DSM 15201.</title>
        <authorList>
            <person name="Sharma G."/>
            <person name="Subramanian S."/>
        </authorList>
    </citation>
    <scope>NUCLEOTIDE SEQUENCE [LARGE SCALE GENOMIC DNA]</scope>
    <source>
        <strain evidence="1 2">DSM 15201</strain>
    </source>
</reference>
<dbReference type="AlphaFoldDB" id="A0A0C2A747"/>
<sequence length="145" mass="14878">MLGCLLSMLVFACKPDPIDSDTAMDEGTPPDAGVAGDPLNCGEDNLNCVGPLQIGTCIDGECQGRLTECYELGASCAAICAEIDASCEASCEGVVAFGWAAPSKDEALTNCGLVIEDTQTPLAITCDAELPFSAYPAISCCCKLP</sequence>
<accession>A0A0C2A747</accession>